<gene>
    <name evidence="1" type="ORF">CCUN_0688</name>
</gene>
<evidence type="ECO:0000313" key="1">
    <source>
        <dbReference type="EMBL" id="ARJ56309.1"/>
    </source>
</evidence>
<organism evidence="1 2">
    <name type="scientific">Campylobacter cuniculorum DSM 23162 = LMG 24588</name>
    <dbReference type="NCBI Taxonomy" id="1121267"/>
    <lineage>
        <taxon>Bacteria</taxon>
        <taxon>Pseudomonadati</taxon>
        <taxon>Campylobacterota</taxon>
        <taxon>Epsilonproteobacteria</taxon>
        <taxon>Campylobacterales</taxon>
        <taxon>Campylobacteraceae</taxon>
        <taxon>Campylobacter</taxon>
    </lineage>
</organism>
<protein>
    <submittedName>
        <fullName evidence="1">Uncharacterized protein</fullName>
    </submittedName>
</protein>
<proteinExistence type="predicted"/>
<sequence>MIFNVDLVSIILESQNSEALNINEVAFFKESIKIRSLLAKYPPKSKANRVNKGVKIKLVLLKFKFIQNILILSFFHKF</sequence>
<dbReference type="RefSeq" id="WP_027306236.1">
    <property type="nucleotide sequence ID" value="NZ_CP020867.1"/>
</dbReference>
<dbReference type="AlphaFoldDB" id="A0A1W6BW37"/>
<dbReference type="Proteomes" id="UP000192902">
    <property type="component" value="Chromosome"/>
</dbReference>
<name>A0A1W6BW37_9BACT</name>
<evidence type="ECO:0000313" key="2">
    <source>
        <dbReference type="Proteomes" id="UP000192902"/>
    </source>
</evidence>
<dbReference type="KEGG" id="ccun:CCUN_0688"/>
<dbReference type="EMBL" id="CP020867">
    <property type="protein sequence ID" value="ARJ56309.1"/>
    <property type="molecule type" value="Genomic_DNA"/>
</dbReference>
<accession>A0A1W6BW37</accession>
<reference evidence="1 2" key="1">
    <citation type="submission" date="2017-04" db="EMBL/GenBank/DDBJ databases">
        <title>Complete genome sequence of the Campylobacter cuniculorum type strain LMG24588.</title>
        <authorList>
            <person name="Miller W.G."/>
            <person name="Yee E."/>
            <person name="Revez J."/>
            <person name="Bono J.L."/>
            <person name="Rossi M."/>
        </authorList>
    </citation>
    <scope>NUCLEOTIDE SEQUENCE [LARGE SCALE GENOMIC DNA]</scope>
    <source>
        <strain evidence="1 2">LMG 24588</strain>
    </source>
</reference>